<evidence type="ECO:0000256" key="1">
    <source>
        <dbReference type="SAM" id="SignalP"/>
    </source>
</evidence>
<evidence type="ECO:0000313" key="3">
    <source>
        <dbReference type="Proteomes" id="UP000436655"/>
    </source>
</evidence>
<dbReference type="Gene3D" id="3.40.33.10">
    <property type="entry name" value="CAP"/>
    <property type="match status" value="1"/>
</dbReference>
<evidence type="ECO:0000313" key="2">
    <source>
        <dbReference type="EMBL" id="MQS45749.1"/>
    </source>
</evidence>
<reference evidence="2 3" key="1">
    <citation type="journal article" date="2019" name="Syst. Appl. Microbiol.">
        <title>Polyphasic characterization of two novel Lactobacillus spp. isolated from blown salami packages: Description of Lactobacillus halodurans sp. nov. and Lactobacillus salsicarnum sp. nov.</title>
        <authorList>
            <person name="Schuster J.A."/>
            <person name="Klingl A."/>
            <person name="Vogel R.F."/>
            <person name="Ehrmann M.A."/>
        </authorList>
    </citation>
    <scope>NUCLEOTIDE SEQUENCE [LARGE SCALE GENOMIC DNA]</scope>
    <source>
        <strain evidence="2 3">TMW 1.2098</strain>
    </source>
</reference>
<proteinExistence type="predicted"/>
<protein>
    <submittedName>
        <fullName evidence="2">CAP domain-containing protein</fullName>
    </submittedName>
</protein>
<dbReference type="Proteomes" id="UP000436655">
    <property type="component" value="Unassembled WGS sequence"/>
</dbReference>
<name>A0ABW9P955_9LACO</name>
<dbReference type="RefSeq" id="WP_125703481.1">
    <property type="nucleotide sequence ID" value="NZ_JBHTOO010000029.1"/>
</dbReference>
<keyword evidence="3" id="KW-1185">Reference proteome</keyword>
<dbReference type="SUPFAM" id="SSF55797">
    <property type="entry name" value="PR-1-like"/>
    <property type="match status" value="1"/>
</dbReference>
<feature type="signal peptide" evidence="1">
    <location>
        <begin position="1"/>
        <end position="28"/>
    </location>
</feature>
<sequence length="391" mass="41607">MKRNKQLFKSALLIALLALAVPTTVVNAATAPTNISESSVAQPTADTNATTSYTTSELNAAKAYQATYQKLVASDSPTNIYDTTPVLTGSFEPGVMNKSAISQIVSWINYYRSLSSLPAVTENATTDRPAQISASVMAAAQSTPYLPQHGLKNTTKPDNVSDLTWNQAVYGSTYSNLYFGFPTSLGSPIRELMLDNTNTEGLNAGHRGWFLSPFLTSVGVGSATSSTGRLYENIFVVNPMDGYRVATNHVVTYPGSGMFPVEELQADNGTTQIPWSIAFATQKDIVNGTTSITVENLSDGTKGTVEPSYNGNGGYCNTLVTFLPPATLTVNSHSQYRVTISGLSSETTPSFTYTFKTFSEKGSGVDGTVIDNASTATDATTETAQNVINTK</sequence>
<keyword evidence="1" id="KW-0732">Signal</keyword>
<feature type="chain" id="PRO_5047189409" evidence="1">
    <location>
        <begin position="29"/>
        <end position="391"/>
    </location>
</feature>
<dbReference type="EMBL" id="VDFN01000009">
    <property type="protein sequence ID" value="MQS45749.1"/>
    <property type="molecule type" value="Genomic_DNA"/>
</dbReference>
<dbReference type="InterPro" id="IPR035940">
    <property type="entry name" value="CAP_sf"/>
</dbReference>
<organism evidence="2 3">
    <name type="scientific">Companilactobacillus mishanensis</name>
    <dbReference type="NCBI Taxonomy" id="2486008"/>
    <lineage>
        <taxon>Bacteria</taxon>
        <taxon>Bacillati</taxon>
        <taxon>Bacillota</taxon>
        <taxon>Bacilli</taxon>
        <taxon>Lactobacillales</taxon>
        <taxon>Lactobacillaceae</taxon>
        <taxon>Companilactobacillus</taxon>
    </lineage>
</organism>
<gene>
    <name evidence="2" type="ORF">FHL03_09660</name>
</gene>
<accession>A0ABW9P955</accession>
<comment type="caution">
    <text evidence="2">The sequence shown here is derived from an EMBL/GenBank/DDBJ whole genome shotgun (WGS) entry which is preliminary data.</text>
</comment>